<evidence type="ECO:0000259" key="1">
    <source>
        <dbReference type="PROSITE" id="PS50846"/>
    </source>
</evidence>
<gene>
    <name evidence="2" type="ORF">GCM10010307_42660</name>
</gene>
<evidence type="ECO:0000313" key="2">
    <source>
        <dbReference type="EMBL" id="GAA2641329.1"/>
    </source>
</evidence>
<dbReference type="CDD" id="cd00371">
    <property type="entry name" value="HMA"/>
    <property type="match status" value="1"/>
</dbReference>
<sequence>MSDVLTTEYHVSGMTCSHCENAVKEEVSALDTVVGVQVDIPSGHVTVTSTTPLDDTRVREAIVEAGYELTGRA</sequence>
<dbReference type="InterPro" id="IPR036163">
    <property type="entry name" value="HMA_dom_sf"/>
</dbReference>
<dbReference type="Pfam" id="PF00403">
    <property type="entry name" value="HMA"/>
    <property type="match status" value="1"/>
</dbReference>
<keyword evidence="3" id="KW-1185">Reference proteome</keyword>
<reference evidence="3" key="1">
    <citation type="journal article" date="2019" name="Int. J. Syst. Evol. Microbiol.">
        <title>The Global Catalogue of Microorganisms (GCM) 10K type strain sequencing project: providing services to taxonomists for standard genome sequencing and annotation.</title>
        <authorList>
            <consortium name="The Broad Institute Genomics Platform"/>
            <consortium name="The Broad Institute Genome Sequencing Center for Infectious Disease"/>
            <person name="Wu L."/>
            <person name="Ma J."/>
        </authorList>
    </citation>
    <scope>NUCLEOTIDE SEQUENCE [LARGE SCALE GENOMIC DNA]</scope>
    <source>
        <strain evidence="3">JCM 4524</strain>
    </source>
</reference>
<comment type="caution">
    <text evidence="2">The sequence shown here is derived from an EMBL/GenBank/DDBJ whole genome shotgun (WGS) entry which is preliminary data.</text>
</comment>
<proteinExistence type="predicted"/>
<dbReference type="SUPFAM" id="SSF55008">
    <property type="entry name" value="HMA, heavy metal-associated domain"/>
    <property type="match status" value="1"/>
</dbReference>
<dbReference type="RefSeq" id="WP_344392023.1">
    <property type="nucleotide sequence ID" value="NZ_BAAASJ010000042.1"/>
</dbReference>
<evidence type="ECO:0000313" key="3">
    <source>
        <dbReference type="Proteomes" id="UP001500151"/>
    </source>
</evidence>
<dbReference type="InterPro" id="IPR000428">
    <property type="entry name" value="Cu-bd"/>
</dbReference>
<dbReference type="PROSITE" id="PS50846">
    <property type="entry name" value="HMA_2"/>
    <property type="match status" value="1"/>
</dbReference>
<dbReference type="Proteomes" id="UP001500151">
    <property type="component" value="Unassembled WGS sequence"/>
</dbReference>
<organism evidence="2 3">
    <name type="scientific">Streptomyces vastus</name>
    <dbReference type="NCBI Taxonomy" id="285451"/>
    <lineage>
        <taxon>Bacteria</taxon>
        <taxon>Bacillati</taxon>
        <taxon>Actinomycetota</taxon>
        <taxon>Actinomycetes</taxon>
        <taxon>Kitasatosporales</taxon>
        <taxon>Streptomycetaceae</taxon>
        <taxon>Streptomyces</taxon>
    </lineage>
</organism>
<dbReference type="InterPro" id="IPR006121">
    <property type="entry name" value="HMA_dom"/>
</dbReference>
<feature type="domain" description="HMA" evidence="1">
    <location>
        <begin position="5"/>
        <end position="70"/>
    </location>
</feature>
<accession>A0ABP6DED6</accession>
<protein>
    <submittedName>
        <fullName evidence="2">Heavy-metal-associated domain-containing protein</fullName>
    </submittedName>
</protein>
<name>A0ABP6DED6_9ACTN</name>
<dbReference type="PRINTS" id="PR00944">
    <property type="entry name" value="CUEXPORT"/>
</dbReference>
<dbReference type="Gene3D" id="3.30.70.100">
    <property type="match status" value="1"/>
</dbReference>
<dbReference type="EMBL" id="BAAASJ010000042">
    <property type="protein sequence ID" value="GAA2641329.1"/>
    <property type="molecule type" value="Genomic_DNA"/>
</dbReference>